<dbReference type="PANTHER" id="PTHR36923">
    <property type="entry name" value="FERREDOXIN"/>
    <property type="match status" value="1"/>
</dbReference>
<evidence type="ECO:0000256" key="3">
    <source>
        <dbReference type="ARBA" id="ARBA00022982"/>
    </source>
</evidence>
<evidence type="ECO:0000256" key="6">
    <source>
        <dbReference type="RuleBase" id="RU368020"/>
    </source>
</evidence>
<gene>
    <name evidence="8" type="ORF">COX08_00010</name>
</gene>
<dbReference type="EMBL" id="PCSR01000001">
    <property type="protein sequence ID" value="PIP53610.1"/>
    <property type="molecule type" value="Genomic_DNA"/>
</dbReference>
<organism evidence="8 9">
    <name type="scientific">Candidatus Beckwithbacteria bacterium CG23_combo_of_CG06-09_8_20_14_all_34_8</name>
    <dbReference type="NCBI Taxonomy" id="1974497"/>
    <lineage>
        <taxon>Bacteria</taxon>
        <taxon>Candidatus Beckwithiibacteriota</taxon>
    </lineage>
</organism>
<dbReference type="InterPro" id="IPR017900">
    <property type="entry name" value="4Fe4S_Fe_S_CS"/>
</dbReference>
<dbReference type="Proteomes" id="UP000229459">
    <property type="component" value="Unassembled WGS sequence"/>
</dbReference>
<dbReference type="InterPro" id="IPR051269">
    <property type="entry name" value="Fe-S_cluster_ET"/>
</dbReference>
<keyword evidence="1 6" id="KW-0813">Transport</keyword>
<evidence type="ECO:0000313" key="9">
    <source>
        <dbReference type="Proteomes" id="UP000229459"/>
    </source>
</evidence>
<dbReference type="GO" id="GO:0009055">
    <property type="term" value="F:electron transfer activity"/>
    <property type="evidence" value="ECO:0007669"/>
    <property type="project" value="UniProtKB-UniRule"/>
</dbReference>
<comment type="function">
    <text evidence="6">Ferredoxins are iron-sulfur proteins that transfer electrons in a wide variety of metabolic reactions.</text>
</comment>
<dbReference type="PRINTS" id="PR00352">
    <property type="entry name" value="3FE4SFRDOXIN"/>
</dbReference>
<evidence type="ECO:0000256" key="1">
    <source>
        <dbReference type="ARBA" id="ARBA00022448"/>
    </source>
</evidence>
<sequence>MANKKAKVDPNICIGCGTCVSLCPKSFAMGDDGKSHVTDPDGHSEQEIQGAIDACPVHAISWE</sequence>
<dbReference type="InterPro" id="IPR001080">
    <property type="entry name" value="3Fe4S_ferredoxin"/>
</dbReference>
<evidence type="ECO:0000256" key="4">
    <source>
        <dbReference type="ARBA" id="ARBA00023004"/>
    </source>
</evidence>
<evidence type="ECO:0000256" key="5">
    <source>
        <dbReference type="ARBA" id="ARBA00023014"/>
    </source>
</evidence>
<comment type="caution">
    <text evidence="8">The sequence shown here is derived from an EMBL/GenBank/DDBJ whole genome shotgun (WGS) entry which is preliminary data.</text>
</comment>
<dbReference type="PROSITE" id="PS00198">
    <property type="entry name" value="4FE4S_FER_1"/>
    <property type="match status" value="1"/>
</dbReference>
<proteinExistence type="predicted"/>
<dbReference type="Gene3D" id="3.30.70.20">
    <property type="match status" value="1"/>
</dbReference>
<dbReference type="AlphaFoldDB" id="A0A2H0B978"/>
<reference evidence="8 9" key="1">
    <citation type="submission" date="2017-09" db="EMBL/GenBank/DDBJ databases">
        <title>Depth-based differentiation of microbial function through sediment-hosted aquifers and enrichment of novel symbionts in the deep terrestrial subsurface.</title>
        <authorList>
            <person name="Probst A.J."/>
            <person name="Ladd B."/>
            <person name="Jarett J.K."/>
            <person name="Geller-Mcgrath D.E."/>
            <person name="Sieber C.M."/>
            <person name="Emerson J.B."/>
            <person name="Anantharaman K."/>
            <person name="Thomas B.C."/>
            <person name="Malmstrom R."/>
            <person name="Stieglmeier M."/>
            <person name="Klingl A."/>
            <person name="Woyke T."/>
            <person name="Ryan C.M."/>
            <person name="Banfield J.F."/>
        </authorList>
    </citation>
    <scope>NUCLEOTIDE SEQUENCE [LARGE SCALE GENOMIC DNA]</scope>
    <source>
        <strain evidence="8">CG23_combo_of_CG06-09_8_20_14_all_34_8</strain>
    </source>
</reference>
<dbReference type="PROSITE" id="PS51379">
    <property type="entry name" value="4FE4S_FER_2"/>
    <property type="match status" value="1"/>
</dbReference>
<protein>
    <recommendedName>
        <fullName evidence="6">Ferredoxin</fullName>
    </recommendedName>
</protein>
<dbReference type="SUPFAM" id="SSF54862">
    <property type="entry name" value="4Fe-4S ferredoxins"/>
    <property type="match status" value="1"/>
</dbReference>
<evidence type="ECO:0000259" key="7">
    <source>
        <dbReference type="PROSITE" id="PS51379"/>
    </source>
</evidence>
<evidence type="ECO:0000313" key="8">
    <source>
        <dbReference type="EMBL" id="PIP53610.1"/>
    </source>
</evidence>
<accession>A0A2H0B978</accession>
<dbReference type="Pfam" id="PF13370">
    <property type="entry name" value="Fer4_13"/>
    <property type="match status" value="1"/>
</dbReference>
<evidence type="ECO:0000256" key="2">
    <source>
        <dbReference type="ARBA" id="ARBA00022723"/>
    </source>
</evidence>
<keyword evidence="4 6" id="KW-0408">Iron</keyword>
<dbReference type="PANTHER" id="PTHR36923:SF3">
    <property type="entry name" value="FERREDOXIN"/>
    <property type="match status" value="1"/>
</dbReference>
<dbReference type="InterPro" id="IPR017896">
    <property type="entry name" value="4Fe4S_Fe-S-bd"/>
</dbReference>
<keyword evidence="3 6" id="KW-0249">Electron transport</keyword>
<keyword evidence="2 6" id="KW-0479">Metal-binding</keyword>
<feature type="domain" description="4Fe-4S ferredoxin-type" evidence="7">
    <location>
        <begin position="4"/>
        <end position="32"/>
    </location>
</feature>
<keyword evidence="5 6" id="KW-0411">Iron-sulfur</keyword>
<name>A0A2H0B978_9BACT</name>
<dbReference type="GO" id="GO:0005506">
    <property type="term" value="F:iron ion binding"/>
    <property type="evidence" value="ECO:0007669"/>
    <property type="project" value="UniProtKB-UniRule"/>
</dbReference>
<dbReference type="GO" id="GO:0051536">
    <property type="term" value="F:iron-sulfur cluster binding"/>
    <property type="evidence" value="ECO:0007669"/>
    <property type="project" value="UniProtKB-KW"/>
</dbReference>